<evidence type="ECO:0000256" key="1">
    <source>
        <dbReference type="SAM" id="MobiDB-lite"/>
    </source>
</evidence>
<dbReference type="RefSeq" id="WP_381179990.1">
    <property type="nucleotide sequence ID" value="NZ_JBHSFK010000065.1"/>
</dbReference>
<feature type="compositionally biased region" description="Polar residues" evidence="1">
    <location>
        <begin position="167"/>
        <end position="179"/>
    </location>
</feature>
<evidence type="ECO:0008006" key="4">
    <source>
        <dbReference type="Google" id="ProtNLM"/>
    </source>
</evidence>
<dbReference type="EMBL" id="JBHSFK010000065">
    <property type="protein sequence ID" value="MFC4508004.1"/>
    <property type="molecule type" value="Genomic_DNA"/>
</dbReference>
<keyword evidence="3" id="KW-1185">Reference proteome</keyword>
<evidence type="ECO:0000313" key="2">
    <source>
        <dbReference type="EMBL" id="MFC4508004.1"/>
    </source>
</evidence>
<sequence>MSGAMKYWEDLANAPERRFGPVVFGGALLDQLLDLMGEKHPVHDSDDFAHGTDRRQRIVPGGFIHSITSGWVVQHGSPAAIVGMRRLGWDFVRPLYPDTPFWFTTRTDRASEIDDRIGLIETTRRVFDENGRTYAIGRMSVVLLRRAGQPPTEQPPTEQPRAGQPRAGQTQPTPTGRVQ</sequence>
<organism evidence="2 3">
    <name type="scientific">Streptomyces vulcanius</name>
    <dbReference type="NCBI Taxonomy" id="1441876"/>
    <lineage>
        <taxon>Bacteria</taxon>
        <taxon>Bacillati</taxon>
        <taxon>Actinomycetota</taxon>
        <taxon>Actinomycetes</taxon>
        <taxon>Kitasatosporales</taxon>
        <taxon>Streptomycetaceae</taxon>
        <taxon>Streptomyces</taxon>
    </lineage>
</organism>
<accession>A0ABV9B7L4</accession>
<name>A0ABV9B7L4_9ACTN</name>
<comment type="caution">
    <text evidence="2">The sequence shown here is derived from an EMBL/GenBank/DDBJ whole genome shotgun (WGS) entry which is preliminary data.</text>
</comment>
<protein>
    <recommendedName>
        <fullName evidence="4">MaoC-like domain-containing protein</fullName>
    </recommendedName>
</protein>
<dbReference type="CDD" id="cd03441">
    <property type="entry name" value="R_hydratase_like"/>
    <property type="match status" value="1"/>
</dbReference>
<dbReference type="SUPFAM" id="SSF54637">
    <property type="entry name" value="Thioesterase/thiol ester dehydrase-isomerase"/>
    <property type="match status" value="1"/>
</dbReference>
<dbReference type="Gene3D" id="3.10.129.10">
    <property type="entry name" value="Hotdog Thioesterase"/>
    <property type="match status" value="1"/>
</dbReference>
<feature type="region of interest" description="Disordered" evidence="1">
    <location>
        <begin position="146"/>
        <end position="179"/>
    </location>
</feature>
<gene>
    <name evidence="2" type="ORF">ACFPIH_52885</name>
</gene>
<proteinExistence type="predicted"/>
<reference evidence="3" key="1">
    <citation type="journal article" date="2019" name="Int. J. Syst. Evol. Microbiol.">
        <title>The Global Catalogue of Microorganisms (GCM) 10K type strain sequencing project: providing services to taxonomists for standard genome sequencing and annotation.</title>
        <authorList>
            <consortium name="The Broad Institute Genomics Platform"/>
            <consortium name="The Broad Institute Genome Sequencing Center for Infectious Disease"/>
            <person name="Wu L."/>
            <person name="Ma J."/>
        </authorList>
    </citation>
    <scope>NUCLEOTIDE SEQUENCE [LARGE SCALE GENOMIC DNA]</scope>
    <source>
        <strain evidence="3">CGMCC 4.7177</strain>
    </source>
</reference>
<dbReference type="InterPro" id="IPR029069">
    <property type="entry name" value="HotDog_dom_sf"/>
</dbReference>
<evidence type="ECO:0000313" key="3">
    <source>
        <dbReference type="Proteomes" id="UP001595839"/>
    </source>
</evidence>
<dbReference type="Proteomes" id="UP001595839">
    <property type="component" value="Unassembled WGS sequence"/>
</dbReference>